<proteinExistence type="predicted"/>
<name>A0A9E6UIN9_9HYPH</name>
<dbReference type="KEGG" id="cmet:K6K41_05760"/>
<organism evidence="2 3">
    <name type="scientific">Chenggangzhangella methanolivorans</name>
    <dbReference type="NCBI Taxonomy" id="1437009"/>
    <lineage>
        <taxon>Bacteria</taxon>
        <taxon>Pseudomonadati</taxon>
        <taxon>Pseudomonadota</taxon>
        <taxon>Alphaproteobacteria</taxon>
        <taxon>Hyphomicrobiales</taxon>
        <taxon>Methylopilaceae</taxon>
        <taxon>Chenggangzhangella</taxon>
    </lineage>
</organism>
<accession>A0A9E6UIN9</accession>
<keyword evidence="3" id="KW-1185">Reference proteome</keyword>
<evidence type="ECO:0000256" key="1">
    <source>
        <dbReference type="SAM" id="MobiDB-lite"/>
    </source>
</evidence>
<reference evidence="2" key="1">
    <citation type="submission" date="2021-08" db="EMBL/GenBank/DDBJ databases">
        <authorList>
            <person name="Zhang H."/>
            <person name="Xu M."/>
            <person name="Yu Z."/>
            <person name="Yang L."/>
            <person name="Cai Y."/>
        </authorList>
    </citation>
    <scope>NUCLEOTIDE SEQUENCE</scope>
    <source>
        <strain evidence="2">CHL1</strain>
    </source>
</reference>
<gene>
    <name evidence="2" type="ORF">K6K41_05760</name>
</gene>
<sequence>MVSVVNGFVCQTGCDEAVARKGRDPRNPKNNPVKAEALAIRDGEAVTTIGVPGARVVSFGKDASIVAASTDAKDAPRNPGSPALFYDRSA</sequence>
<feature type="region of interest" description="Disordered" evidence="1">
    <location>
        <begin position="69"/>
        <end position="90"/>
    </location>
</feature>
<evidence type="ECO:0000313" key="3">
    <source>
        <dbReference type="Proteomes" id="UP000825701"/>
    </source>
</evidence>
<dbReference type="Proteomes" id="UP000825701">
    <property type="component" value="Chromosome"/>
</dbReference>
<protein>
    <submittedName>
        <fullName evidence="2">Uncharacterized protein</fullName>
    </submittedName>
</protein>
<evidence type="ECO:0000313" key="2">
    <source>
        <dbReference type="EMBL" id="QZO01083.1"/>
    </source>
</evidence>
<dbReference type="AlphaFoldDB" id="A0A9E6UIN9"/>
<dbReference type="RefSeq" id="WP_261404309.1">
    <property type="nucleotide sequence ID" value="NZ_CP081869.1"/>
</dbReference>
<dbReference type="EMBL" id="CP081869">
    <property type="protein sequence ID" value="QZO01083.1"/>
    <property type="molecule type" value="Genomic_DNA"/>
</dbReference>